<reference evidence="1 2" key="1">
    <citation type="submission" date="2023-07" db="EMBL/GenBank/DDBJ databases">
        <title>Genomic Encyclopedia of Type Strains, Phase IV (KMG-IV): sequencing the most valuable type-strain genomes for metagenomic binning, comparative biology and taxonomic classification.</title>
        <authorList>
            <person name="Goeker M."/>
        </authorList>
    </citation>
    <scope>NUCLEOTIDE SEQUENCE [LARGE SCALE GENOMIC DNA]</scope>
    <source>
        <strain evidence="1 2">DSM 3770</strain>
    </source>
</reference>
<proteinExistence type="predicted"/>
<accession>A0ABU0LFT3</accession>
<keyword evidence="2" id="KW-1185">Reference proteome</keyword>
<evidence type="ECO:0000313" key="2">
    <source>
        <dbReference type="Proteomes" id="UP001241747"/>
    </source>
</evidence>
<gene>
    <name evidence="1" type="ORF">QOZ94_002811</name>
</gene>
<sequence length="110" mass="11904">MCPQERIWAWPVGPDDEAFGQWGAEFTAYSGVEYIRADLVATARAEARREALEEAAKVAAGWETTAADDAYMTCGNGHFWDPGTNYDQARADAGAAIRALMEKGQSDGKA</sequence>
<comment type="caution">
    <text evidence="1">The sequence shown here is derived from an EMBL/GenBank/DDBJ whole genome shotgun (WGS) entry which is preliminary data.</text>
</comment>
<organism evidence="1 2">
    <name type="scientific">Xanthobacter agilis</name>
    <dbReference type="NCBI Taxonomy" id="47492"/>
    <lineage>
        <taxon>Bacteria</taxon>
        <taxon>Pseudomonadati</taxon>
        <taxon>Pseudomonadota</taxon>
        <taxon>Alphaproteobacteria</taxon>
        <taxon>Hyphomicrobiales</taxon>
        <taxon>Xanthobacteraceae</taxon>
        <taxon>Xanthobacter</taxon>
    </lineage>
</organism>
<protein>
    <submittedName>
        <fullName evidence="1">Uncharacterized protein</fullName>
    </submittedName>
</protein>
<evidence type="ECO:0000313" key="1">
    <source>
        <dbReference type="EMBL" id="MDQ0506007.1"/>
    </source>
</evidence>
<dbReference type="EMBL" id="JAUSVY010000006">
    <property type="protein sequence ID" value="MDQ0506007.1"/>
    <property type="molecule type" value="Genomic_DNA"/>
</dbReference>
<dbReference type="Proteomes" id="UP001241747">
    <property type="component" value="Unassembled WGS sequence"/>
</dbReference>
<name>A0ABU0LFT3_XANAG</name>